<reference evidence="9" key="1">
    <citation type="journal article" date="2019" name="Int. J. Syst. Evol. Microbiol.">
        <title>The Global Catalogue of Microorganisms (GCM) 10K type strain sequencing project: providing services to taxonomists for standard genome sequencing and annotation.</title>
        <authorList>
            <consortium name="The Broad Institute Genomics Platform"/>
            <consortium name="The Broad Institute Genome Sequencing Center for Infectious Disease"/>
            <person name="Wu L."/>
            <person name="Ma J."/>
        </authorList>
    </citation>
    <scope>NUCLEOTIDE SEQUENCE [LARGE SCALE GENOMIC DNA]</scope>
    <source>
        <strain evidence="9">KCTC 32041</strain>
    </source>
</reference>
<feature type="transmembrane region" description="Helical" evidence="7">
    <location>
        <begin position="51"/>
        <end position="71"/>
    </location>
</feature>
<keyword evidence="5 7" id="KW-1133">Transmembrane helix</keyword>
<evidence type="ECO:0000256" key="5">
    <source>
        <dbReference type="ARBA" id="ARBA00022989"/>
    </source>
</evidence>
<evidence type="ECO:0000256" key="3">
    <source>
        <dbReference type="ARBA" id="ARBA00022475"/>
    </source>
</evidence>
<evidence type="ECO:0000313" key="8">
    <source>
        <dbReference type="EMBL" id="GGX96411.1"/>
    </source>
</evidence>
<dbReference type="PANTHER" id="PTHR40043">
    <property type="entry name" value="UPF0719 INNER MEMBRANE PROTEIN YJFL"/>
    <property type="match status" value="1"/>
</dbReference>
<gene>
    <name evidence="8" type="ORF">GCM10011290_25360</name>
</gene>
<dbReference type="PANTHER" id="PTHR40043:SF1">
    <property type="entry name" value="UPF0719 INNER MEMBRANE PROTEIN YJFL"/>
    <property type="match status" value="1"/>
</dbReference>
<keyword evidence="6 7" id="KW-0472">Membrane</keyword>
<keyword evidence="9" id="KW-1185">Reference proteome</keyword>
<dbReference type="EMBL" id="BMYW01000009">
    <property type="protein sequence ID" value="GGX96411.1"/>
    <property type="molecule type" value="Genomic_DNA"/>
</dbReference>
<feature type="transmembrane region" description="Helical" evidence="7">
    <location>
        <begin position="12"/>
        <end position="31"/>
    </location>
</feature>
<dbReference type="RefSeq" id="WP_189374799.1">
    <property type="nucleotide sequence ID" value="NZ_BMYW01000009.1"/>
</dbReference>
<accession>A0ABQ2YYP5</accession>
<organism evidence="8 9">
    <name type="scientific">Vogesella alkaliphila</name>
    <dbReference type="NCBI Taxonomy" id="1193621"/>
    <lineage>
        <taxon>Bacteria</taxon>
        <taxon>Pseudomonadati</taxon>
        <taxon>Pseudomonadota</taxon>
        <taxon>Betaproteobacteria</taxon>
        <taxon>Neisseriales</taxon>
        <taxon>Chromobacteriaceae</taxon>
        <taxon>Vogesella</taxon>
    </lineage>
</organism>
<evidence type="ECO:0000256" key="1">
    <source>
        <dbReference type="ARBA" id="ARBA00004651"/>
    </source>
</evidence>
<keyword evidence="3" id="KW-1003">Cell membrane</keyword>
<comment type="similarity">
    <text evidence="2">Belongs to the UPF0719 family.</text>
</comment>
<comment type="subcellular location">
    <subcellularLocation>
        <location evidence="1">Cell membrane</location>
        <topology evidence="1">Multi-pass membrane protein</topology>
    </subcellularLocation>
</comment>
<protein>
    <recommendedName>
        <fullName evidence="10">DUF350 domain-containing protein</fullName>
    </recommendedName>
</protein>
<dbReference type="InterPro" id="IPR007140">
    <property type="entry name" value="DUF350"/>
</dbReference>
<evidence type="ECO:0008006" key="10">
    <source>
        <dbReference type="Google" id="ProtNLM"/>
    </source>
</evidence>
<evidence type="ECO:0000256" key="4">
    <source>
        <dbReference type="ARBA" id="ARBA00022692"/>
    </source>
</evidence>
<evidence type="ECO:0000256" key="6">
    <source>
        <dbReference type="ARBA" id="ARBA00023136"/>
    </source>
</evidence>
<evidence type="ECO:0000256" key="7">
    <source>
        <dbReference type="SAM" id="Phobius"/>
    </source>
</evidence>
<evidence type="ECO:0000256" key="2">
    <source>
        <dbReference type="ARBA" id="ARBA00005779"/>
    </source>
</evidence>
<comment type="caution">
    <text evidence="8">The sequence shown here is derived from an EMBL/GenBank/DDBJ whole genome shotgun (WGS) entry which is preliminary data.</text>
</comment>
<feature type="transmembrane region" description="Helical" evidence="7">
    <location>
        <begin position="77"/>
        <end position="95"/>
    </location>
</feature>
<evidence type="ECO:0000313" key="9">
    <source>
        <dbReference type="Proteomes" id="UP000600877"/>
    </source>
</evidence>
<name>A0ABQ2YYP5_9NEIS</name>
<sequence>MSTAFLPALLAYLSYVGSGTLLLALFTVLYCRVTPLNEMQLIRQHNQAAALSFGGALLGFSLTLASSAWHLNTLHSFLLWGVLALLVQIVVHMLLSRCVRDLQQALQDNNTAMGLLAGSVQLAVGVLNAGSLS</sequence>
<keyword evidence="4 7" id="KW-0812">Transmembrane</keyword>
<dbReference type="Pfam" id="PF03994">
    <property type="entry name" value="DUF350"/>
    <property type="match status" value="1"/>
</dbReference>
<proteinExistence type="inferred from homology"/>
<dbReference type="Proteomes" id="UP000600877">
    <property type="component" value="Unassembled WGS sequence"/>
</dbReference>